<gene>
    <name evidence="1" type="ORF">BOX37_13540</name>
</gene>
<dbReference type="EMBL" id="CP018082">
    <property type="protein sequence ID" value="APE34800.1"/>
    <property type="molecule type" value="Genomic_DNA"/>
</dbReference>
<reference evidence="1" key="1">
    <citation type="submission" date="2016-11" db="EMBL/GenBank/DDBJ databases">
        <authorList>
            <person name="Jaros S."/>
            <person name="Januszkiewicz K."/>
            <person name="Wedrychowicz H."/>
        </authorList>
    </citation>
    <scope>NUCLEOTIDE SEQUENCE [LARGE SCALE GENOMIC DNA]</scope>
    <source>
        <strain evidence="1">Y48</strain>
    </source>
</reference>
<name>A0A1J0VRX2_9NOCA</name>
<keyword evidence="2" id="KW-1185">Reference proteome</keyword>
<dbReference type="KEGG" id="nsl:BOX37_13540"/>
<sequence length="59" mass="6351">MYSTTHGNGDKIFAGDTTTNTVRASTAIDCGRSFAFGLAIDAELGIALVLQRRWGGRCW</sequence>
<evidence type="ECO:0000313" key="2">
    <source>
        <dbReference type="Proteomes" id="UP000183810"/>
    </source>
</evidence>
<protein>
    <submittedName>
        <fullName evidence="1">Uncharacterized protein</fullName>
    </submittedName>
</protein>
<evidence type="ECO:0000313" key="1">
    <source>
        <dbReference type="EMBL" id="APE34800.1"/>
    </source>
</evidence>
<accession>A0A1J0VRX2</accession>
<organism evidence="1 2">
    <name type="scientific">Nocardia mangyaensis</name>
    <dbReference type="NCBI Taxonomy" id="2213200"/>
    <lineage>
        <taxon>Bacteria</taxon>
        <taxon>Bacillati</taxon>
        <taxon>Actinomycetota</taxon>
        <taxon>Actinomycetes</taxon>
        <taxon>Mycobacteriales</taxon>
        <taxon>Nocardiaceae</taxon>
        <taxon>Nocardia</taxon>
    </lineage>
</organism>
<dbReference type="AlphaFoldDB" id="A0A1J0VRX2"/>
<dbReference type="Proteomes" id="UP000183810">
    <property type="component" value="Chromosome"/>
</dbReference>
<proteinExistence type="predicted"/>